<feature type="domain" description="MTTase N-terminal" evidence="8">
    <location>
        <begin position="4"/>
        <end position="122"/>
    </location>
</feature>
<dbReference type="InterPro" id="IPR006638">
    <property type="entry name" value="Elp3/MiaA/NifB-like_rSAM"/>
</dbReference>
<dbReference type="SUPFAM" id="SSF102114">
    <property type="entry name" value="Radical SAM enzymes"/>
    <property type="match status" value="1"/>
</dbReference>
<name>X0YVV0_9ZZZZ</name>
<dbReference type="InterPro" id="IPR038135">
    <property type="entry name" value="Methylthiotransferase_N_sf"/>
</dbReference>
<dbReference type="GO" id="GO:0051539">
    <property type="term" value="F:4 iron, 4 sulfur cluster binding"/>
    <property type="evidence" value="ECO:0007669"/>
    <property type="project" value="UniProtKB-KW"/>
</dbReference>
<keyword evidence="3" id="KW-0808">Transferase</keyword>
<dbReference type="SFLD" id="SFLDS00029">
    <property type="entry name" value="Radical_SAM"/>
    <property type="match status" value="1"/>
</dbReference>
<keyword evidence="5" id="KW-0479">Metal-binding</keyword>
<evidence type="ECO:0000256" key="7">
    <source>
        <dbReference type="ARBA" id="ARBA00023014"/>
    </source>
</evidence>
<evidence type="ECO:0000259" key="8">
    <source>
        <dbReference type="PROSITE" id="PS51449"/>
    </source>
</evidence>
<accession>X0YVV0</accession>
<dbReference type="PANTHER" id="PTHR11918:SF45">
    <property type="entry name" value="THREONYLCARBAMOYLADENOSINE TRNA METHYLTHIOTRANSFERASE"/>
    <property type="match status" value="1"/>
</dbReference>
<dbReference type="PROSITE" id="PS51918">
    <property type="entry name" value="RADICAL_SAM"/>
    <property type="match status" value="1"/>
</dbReference>
<protein>
    <submittedName>
        <fullName evidence="10">Uncharacterized protein</fullName>
    </submittedName>
</protein>
<dbReference type="PROSITE" id="PS51449">
    <property type="entry name" value="MTTASE_N"/>
    <property type="match status" value="1"/>
</dbReference>
<dbReference type="InterPro" id="IPR007197">
    <property type="entry name" value="rSAM"/>
</dbReference>
<feature type="domain" description="Radical SAM core" evidence="9">
    <location>
        <begin position="145"/>
        <end position="339"/>
    </location>
</feature>
<dbReference type="InterPro" id="IPR058240">
    <property type="entry name" value="rSAM_sf"/>
</dbReference>
<dbReference type="EMBL" id="BART01007635">
    <property type="protein sequence ID" value="GAG60889.1"/>
    <property type="molecule type" value="Genomic_DNA"/>
</dbReference>
<keyword evidence="4" id="KW-0949">S-adenosyl-L-methionine</keyword>
<organism evidence="10">
    <name type="scientific">marine sediment metagenome</name>
    <dbReference type="NCBI Taxonomy" id="412755"/>
    <lineage>
        <taxon>unclassified sequences</taxon>
        <taxon>metagenomes</taxon>
        <taxon>ecological metagenomes</taxon>
    </lineage>
</organism>
<evidence type="ECO:0000256" key="4">
    <source>
        <dbReference type="ARBA" id="ARBA00022691"/>
    </source>
</evidence>
<dbReference type="InterPro" id="IPR023404">
    <property type="entry name" value="rSAM_horseshoe"/>
</dbReference>
<keyword evidence="2" id="KW-0004">4Fe-4S</keyword>
<dbReference type="PANTHER" id="PTHR11918">
    <property type="entry name" value="RADICAL SAM PROTEINS"/>
    <property type="match status" value="1"/>
</dbReference>
<comment type="caution">
    <text evidence="10">The sequence shown here is derived from an EMBL/GenBank/DDBJ whole genome shotgun (WGS) entry which is preliminary data.</text>
</comment>
<feature type="non-terminal residue" evidence="10">
    <location>
        <position position="339"/>
    </location>
</feature>
<dbReference type="NCBIfam" id="TIGR00089">
    <property type="entry name" value="MiaB/RimO family radical SAM methylthiotransferase"/>
    <property type="match status" value="1"/>
</dbReference>
<dbReference type="Gene3D" id="3.40.50.12160">
    <property type="entry name" value="Methylthiotransferase, N-terminal domain"/>
    <property type="match status" value="1"/>
</dbReference>
<evidence type="ECO:0000259" key="9">
    <source>
        <dbReference type="PROSITE" id="PS51918"/>
    </source>
</evidence>
<evidence type="ECO:0000256" key="5">
    <source>
        <dbReference type="ARBA" id="ARBA00022723"/>
    </source>
</evidence>
<dbReference type="FunFam" id="3.40.50.12160:FF:000003">
    <property type="entry name" value="CDK5 regulatory subunit-associated protein 1"/>
    <property type="match status" value="1"/>
</dbReference>
<evidence type="ECO:0000256" key="3">
    <source>
        <dbReference type="ARBA" id="ARBA00022679"/>
    </source>
</evidence>
<keyword evidence="6" id="KW-0408">Iron</keyword>
<dbReference type="InterPro" id="IPR013848">
    <property type="entry name" value="Methylthiotransferase_N"/>
</dbReference>
<proteinExistence type="predicted"/>
<sequence length="339" mass="38857">MLENSFYIETYGCTSNKADSYIIMSILINSGYTQVKQDDAQFLIINTCAVKEQTENKIKQRLKTLHELYQKFTNKYIIIAGCLPHITPNYNDVIKKNIPSFSAIIDLDNFKELPEIFDKIKIGANELIYKSSEIIDKSEILISHPKGKITGIIPISEGCLGSCTYCCVKHARGKLNCYDPSNIVRNVEDQLKQGIKQVYLTSQDCSIYQHGGSQLADLVKKIVDLDFDFFLRIGMINPSFLINEMEQLISIFKLPKVYRFLHIPIQSGSNRILLKMQRKYLISEIVENIDILRKKFPSLTISTDIICGFPGETEYDFLRTVNLIKWLKPEIINISKFTP</sequence>
<evidence type="ECO:0000256" key="2">
    <source>
        <dbReference type="ARBA" id="ARBA00022485"/>
    </source>
</evidence>
<dbReference type="GO" id="GO:0035598">
    <property type="term" value="F:tRNA (N(6)-L-threonylcarbamoyladenosine(37)-C(2))-methylthiotransferase activity"/>
    <property type="evidence" value="ECO:0007669"/>
    <property type="project" value="TreeGrafter"/>
</dbReference>
<dbReference type="InterPro" id="IPR020612">
    <property type="entry name" value="Methylthiotransferase_CS"/>
</dbReference>
<evidence type="ECO:0000313" key="10">
    <source>
        <dbReference type="EMBL" id="GAG60889.1"/>
    </source>
</evidence>
<evidence type="ECO:0000256" key="6">
    <source>
        <dbReference type="ARBA" id="ARBA00023004"/>
    </source>
</evidence>
<gene>
    <name evidence="10" type="ORF">S01H4_17349</name>
</gene>
<evidence type="ECO:0000256" key="1">
    <source>
        <dbReference type="ARBA" id="ARBA00001966"/>
    </source>
</evidence>
<keyword evidence="7" id="KW-0411">Iron-sulfur</keyword>
<dbReference type="PROSITE" id="PS01278">
    <property type="entry name" value="MTTASE_RADICAL"/>
    <property type="match status" value="1"/>
</dbReference>
<dbReference type="InterPro" id="IPR005839">
    <property type="entry name" value="Methylthiotransferase"/>
</dbReference>
<reference evidence="10" key="1">
    <citation type="journal article" date="2014" name="Front. Microbiol.">
        <title>High frequency of phylogenetically diverse reductive dehalogenase-homologous genes in deep subseafloor sedimentary metagenomes.</title>
        <authorList>
            <person name="Kawai M."/>
            <person name="Futagami T."/>
            <person name="Toyoda A."/>
            <person name="Takaki Y."/>
            <person name="Nishi S."/>
            <person name="Hori S."/>
            <person name="Arai W."/>
            <person name="Tsubouchi T."/>
            <person name="Morono Y."/>
            <person name="Uchiyama I."/>
            <person name="Ito T."/>
            <person name="Fujiyama A."/>
            <person name="Inagaki F."/>
            <person name="Takami H."/>
        </authorList>
    </citation>
    <scope>NUCLEOTIDE SEQUENCE</scope>
    <source>
        <strain evidence="10">Expedition CK06-06</strain>
    </source>
</reference>
<dbReference type="SMART" id="SM00729">
    <property type="entry name" value="Elp3"/>
    <property type="match status" value="1"/>
</dbReference>
<comment type="cofactor">
    <cofactor evidence="1">
        <name>[4Fe-4S] cluster</name>
        <dbReference type="ChEBI" id="CHEBI:49883"/>
    </cofactor>
</comment>
<dbReference type="Pfam" id="PF04055">
    <property type="entry name" value="Radical_SAM"/>
    <property type="match status" value="1"/>
</dbReference>
<dbReference type="GO" id="GO:0046872">
    <property type="term" value="F:metal ion binding"/>
    <property type="evidence" value="ECO:0007669"/>
    <property type="project" value="UniProtKB-KW"/>
</dbReference>
<dbReference type="SFLD" id="SFLDG01082">
    <property type="entry name" value="B12-binding_domain_containing"/>
    <property type="match status" value="1"/>
</dbReference>
<dbReference type="Gene3D" id="3.80.30.20">
    <property type="entry name" value="tm_1862 like domain"/>
    <property type="match status" value="1"/>
</dbReference>
<dbReference type="Pfam" id="PF00919">
    <property type="entry name" value="UPF0004"/>
    <property type="match status" value="1"/>
</dbReference>
<dbReference type="AlphaFoldDB" id="X0YVV0"/>